<dbReference type="STRING" id="1156394.T0PWU8"/>
<keyword evidence="7" id="KW-0769">Symport</keyword>
<keyword evidence="5 7" id="KW-1133">Transmembrane helix</keyword>
<proteinExistence type="inferred from homology"/>
<reference evidence="9 10" key="1">
    <citation type="submission" date="2012-04" db="EMBL/GenBank/DDBJ databases">
        <title>The Genome Sequence of Saprolegnia declina VS20.</title>
        <authorList>
            <consortium name="The Broad Institute Genome Sequencing Platform"/>
            <person name="Russ C."/>
            <person name="Nusbaum C."/>
            <person name="Tyler B."/>
            <person name="van West P."/>
            <person name="Dieguez-Uribeondo J."/>
            <person name="de Bruijn I."/>
            <person name="Tripathy S."/>
            <person name="Jiang R."/>
            <person name="Young S.K."/>
            <person name="Zeng Q."/>
            <person name="Gargeya S."/>
            <person name="Fitzgerald M."/>
            <person name="Haas B."/>
            <person name="Abouelleil A."/>
            <person name="Alvarado L."/>
            <person name="Arachchi H.M."/>
            <person name="Berlin A."/>
            <person name="Chapman S.B."/>
            <person name="Goldberg J."/>
            <person name="Griggs A."/>
            <person name="Gujja S."/>
            <person name="Hansen M."/>
            <person name="Howarth C."/>
            <person name="Imamovic A."/>
            <person name="Larimer J."/>
            <person name="McCowen C."/>
            <person name="Montmayeur A."/>
            <person name="Murphy C."/>
            <person name="Neiman D."/>
            <person name="Pearson M."/>
            <person name="Priest M."/>
            <person name="Roberts A."/>
            <person name="Saif S."/>
            <person name="Shea T."/>
            <person name="Sisk P."/>
            <person name="Sykes S."/>
            <person name="Wortman J."/>
            <person name="Nusbaum C."/>
            <person name="Birren B."/>
        </authorList>
    </citation>
    <scope>NUCLEOTIDE SEQUENCE [LARGE SCALE GENOMIC DNA]</scope>
    <source>
        <strain evidence="9 10">VS20</strain>
    </source>
</reference>
<feature type="transmembrane region" description="Helical" evidence="7">
    <location>
        <begin position="289"/>
        <end position="309"/>
    </location>
</feature>
<keyword evidence="3" id="KW-1003">Cell membrane</keyword>
<keyword evidence="4 7" id="KW-0812">Transmembrane</keyword>
<gene>
    <name evidence="9" type="ORF">SDRG_16656</name>
</gene>
<accession>T0PWU8</accession>
<name>T0PWU8_SAPDV</name>
<protein>
    <recommendedName>
        <fullName evidence="7">Amino acid transporter</fullName>
    </recommendedName>
</protein>
<evidence type="ECO:0000313" key="10">
    <source>
        <dbReference type="Proteomes" id="UP000030762"/>
    </source>
</evidence>
<dbReference type="Proteomes" id="UP000030762">
    <property type="component" value="Unassembled WGS sequence"/>
</dbReference>
<feature type="transmembrane region" description="Helical" evidence="7">
    <location>
        <begin position="138"/>
        <end position="163"/>
    </location>
</feature>
<evidence type="ECO:0000256" key="5">
    <source>
        <dbReference type="ARBA" id="ARBA00022989"/>
    </source>
</evidence>
<evidence type="ECO:0000256" key="2">
    <source>
        <dbReference type="ARBA" id="ARBA00022448"/>
    </source>
</evidence>
<dbReference type="eggNOG" id="KOG3787">
    <property type="taxonomic scope" value="Eukaryota"/>
</dbReference>
<comment type="subcellular location">
    <subcellularLocation>
        <location evidence="1">Cell membrane</location>
        <topology evidence="1">Multi-pass membrane protein</topology>
    </subcellularLocation>
    <subcellularLocation>
        <location evidence="7">Membrane</location>
        <topology evidence="7">Multi-pass membrane protein</topology>
    </subcellularLocation>
</comment>
<dbReference type="InterPro" id="IPR036458">
    <property type="entry name" value="Na:dicarbo_symporter_sf"/>
</dbReference>
<keyword evidence="10" id="KW-1185">Reference proteome</keyword>
<dbReference type="EMBL" id="JH767274">
    <property type="protein sequence ID" value="EQC25485.1"/>
    <property type="molecule type" value="Genomic_DNA"/>
</dbReference>
<keyword evidence="6 7" id="KW-0472">Membrane</keyword>
<dbReference type="GO" id="GO:0005886">
    <property type="term" value="C:plasma membrane"/>
    <property type="evidence" value="ECO:0007669"/>
    <property type="project" value="UniProtKB-SubCell"/>
</dbReference>
<dbReference type="OrthoDB" id="68212at2759"/>
<feature type="transmembrane region" description="Helical" evidence="7">
    <location>
        <begin position="372"/>
        <end position="395"/>
    </location>
</feature>
<dbReference type="GeneID" id="19957383"/>
<dbReference type="GO" id="GO:0015293">
    <property type="term" value="F:symporter activity"/>
    <property type="evidence" value="ECO:0007669"/>
    <property type="project" value="UniProtKB-UniRule"/>
</dbReference>
<evidence type="ECO:0000256" key="3">
    <source>
        <dbReference type="ARBA" id="ARBA00022475"/>
    </source>
</evidence>
<feature type="transmembrane region" description="Helical" evidence="7">
    <location>
        <begin position="440"/>
        <end position="461"/>
    </location>
</feature>
<evidence type="ECO:0000256" key="4">
    <source>
        <dbReference type="ARBA" id="ARBA00022692"/>
    </source>
</evidence>
<dbReference type="RefSeq" id="XP_008621094.1">
    <property type="nucleotide sequence ID" value="XM_008622872.1"/>
</dbReference>
<feature type="transmembrane region" description="Helical" evidence="7">
    <location>
        <begin position="330"/>
        <end position="352"/>
    </location>
</feature>
<dbReference type="VEuPathDB" id="FungiDB:SDRG_16656"/>
<dbReference type="PANTHER" id="PTHR42865:SF7">
    <property type="entry name" value="PROTON_GLUTAMATE-ASPARTATE SYMPORTER"/>
    <property type="match status" value="1"/>
</dbReference>
<dbReference type="InParanoid" id="T0PWU8"/>
<dbReference type="PANTHER" id="PTHR42865">
    <property type="entry name" value="PROTON/GLUTAMATE-ASPARTATE SYMPORTER"/>
    <property type="match status" value="1"/>
</dbReference>
<feature type="transmembrane region" description="Helical" evidence="7">
    <location>
        <begin position="97"/>
        <end position="118"/>
    </location>
</feature>
<evidence type="ECO:0000313" key="9">
    <source>
        <dbReference type="EMBL" id="EQC25485.1"/>
    </source>
</evidence>
<comment type="similarity">
    <text evidence="7">Belongs to the dicarboxylate/amino acid:cation symporter (DAACS) (TC 2.A.23) family.</text>
</comment>
<sequence length="578" mass="61375">MGKKGIYLYYETAPTAPSPEPIGHHLLHATPESISSASSSRSGDRRPPPPAAPLGVRTDFSSRGQPSLLVYDDPVLEDTNDVKHLATGNFDARSSSVFVNSIAVVVGTGVGVGLGFLLATLDIGREARQWMALPGDLFVRALRCLIVPLVFCSMTVSIAEVVLLNRTSVLTLRTALVFFLTSSLAVVQGMVVALVFRAMYIAPDITASTAASSSAAIIGLKCANGLFLGAAENGSIACIQPNVTLASLYEINDINNVLNLQGKFQQLSLTDQVIAIIYNMVSDNIFHSLANGSLLSIIVFALPLGFAVAKSHSGDASSNGLLNLLRQSRNALLSLINNVLALTPIAVCFLVSSSVLTYNANASNFVSQAGYLVLAFVSGVVCHVFLALPLLLFLFTRINPYNYLRQLFPAYVFAFGCSSSMAALPVAMTVVHQTRQVSRGFGRLVLCLGTPVNTNASGLYYPLMTTFLAISSGSSLETPQLVVLFFVSLLGCMGTAPVPNASLVMLVTVWKTVFPNATLPTAFVSIVAIDVLLDRICTMVNLNGNMVATRILAAHLDDATSWSSGDEHRTEAVADEGM</sequence>
<dbReference type="AlphaFoldDB" id="T0PWU8"/>
<dbReference type="Gene3D" id="1.10.3860.10">
    <property type="entry name" value="Sodium:dicarboxylate symporter"/>
    <property type="match status" value="1"/>
</dbReference>
<dbReference type="Pfam" id="PF00375">
    <property type="entry name" value="SDF"/>
    <property type="match status" value="1"/>
</dbReference>
<feature type="transmembrane region" description="Helical" evidence="7">
    <location>
        <begin position="407"/>
        <end position="428"/>
    </location>
</feature>
<feature type="transmembrane region" description="Helical" evidence="7">
    <location>
        <begin position="481"/>
        <end position="507"/>
    </location>
</feature>
<keyword evidence="2 7" id="KW-0813">Transport</keyword>
<dbReference type="SUPFAM" id="SSF118215">
    <property type="entry name" value="Proton glutamate symport protein"/>
    <property type="match status" value="1"/>
</dbReference>
<evidence type="ECO:0000256" key="7">
    <source>
        <dbReference type="RuleBase" id="RU361216"/>
    </source>
</evidence>
<evidence type="ECO:0000256" key="6">
    <source>
        <dbReference type="ARBA" id="ARBA00023136"/>
    </source>
</evidence>
<feature type="region of interest" description="Disordered" evidence="8">
    <location>
        <begin position="32"/>
        <end position="61"/>
    </location>
</feature>
<feature type="compositionally biased region" description="Low complexity" evidence="8">
    <location>
        <begin position="32"/>
        <end position="41"/>
    </location>
</feature>
<evidence type="ECO:0000256" key="8">
    <source>
        <dbReference type="SAM" id="MobiDB-lite"/>
    </source>
</evidence>
<organism evidence="9 10">
    <name type="scientific">Saprolegnia diclina (strain VS20)</name>
    <dbReference type="NCBI Taxonomy" id="1156394"/>
    <lineage>
        <taxon>Eukaryota</taxon>
        <taxon>Sar</taxon>
        <taxon>Stramenopiles</taxon>
        <taxon>Oomycota</taxon>
        <taxon>Saprolegniomycetes</taxon>
        <taxon>Saprolegniales</taxon>
        <taxon>Saprolegniaceae</taxon>
        <taxon>Saprolegnia</taxon>
    </lineage>
</organism>
<dbReference type="InterPro" id="IPR001991">
    <property type="entry name" value="Na-dicarboxylate_symporter"/>
</dbReference>
<dbReference type="PRINTS" id="PR00173">
    <property type="entry name" value="EDTRNSPORT"/>
</dbReference>
<feature type="transmembrane region" description="Helical" evidence="7">
    <location>
        <begin position="175"/>
        <end position="196"/>
    </location>
</feature>
<evidence type="ECO:0000256" key="1">
    <source>
        <dbReference type="ARBA" id="ARBA00004651"/>
    </source>
</evidence>